<dbReference type="InterPro" id="IPR001537">
    <property type="entry name" value="SpoU_MeTrfase"/>
</dbReference>
<dbReference type="Proteomes" id="UP001158045">
    <property type="component" value="Unassembled WGS sequence"/>
</dbReference>
<dbReference type="PANTHER" id="PTHR43191:SF2">
    <property type="entry name" value="RRNA METHYLTRANSFERASE 3, MITOCHONDRIAL"/>
    <property type="match status" value="1"/>
</dbReference>
<accession>A0ABT6NCU7</accession>
<dbReference type="InterPro" id="IPR029064">
    <property type="entry name" value="Ribosomal_eL30-like_sf"/>
</dbReference>
<gene>
    <name evidence="4" type="ORF">QE109_08780</name>
</gene>
<dbReference type="PANTHER" id="PTHR43191">
    <property type="entry name" value="RRNA METHYLTRANSFERASE 3"/>
    <property type="match status" value="1"/>
</dbReference>
<reference evidence="4 5" key="1">
    <citation type="submission" date="2023-04" db="EMBL/GenBank/DDBJ databases">
        <title>Fusibacter bizertensis strain WBS, isolated from littoral bottom sediments of the Arctic seas - biochemical and genomic analysis.</title>
        <authorList>
            <person name="Brioukhanov A.L."/>
        </authorList>
    </citation>
    <scope>NUCLEOTIDE SEQUENCE [LARGE SCALE GENOMIC DNA]</scope>
    <source>
        <strain evidence="4 5">WBS</strain>
    </source>
</reference>
<comment type="caution">
    <text evidence="4">The sequence shown here is derived from an EMBL/GenBank/DDBJ whole genome shotgun (WGS) entry which is preliminary data.</text>
</comment>
<proteinExistence type="predicted"/>
<dbReference type="Pfam" id="PF00588">
    <property type="entry name" value="SpoU_methylase"/>
    <property type="match status" value="1"/>
</dbReference>
<dbReference type="InterPro" id="IPR051259">
    <property type="entry name" value="rRNA_Methyltransferase"/>
</dbReference>
<feature type="domain" description="tRNA/rRNA methyltransferase SpoU type" evidence="3">
    <location>
        <begin position="138"/>
        <end position="277"/>
    </location>
</feature>
<evidence type="ECO:0000313" key="5">
    <source>
        <dbReference type="Proteomes" id="UP001158045"/>
    </source>
</evidence>
<organism evidence="4 5">
    <name type="scientific">Fusibacter bizertensis</name>
    <dbReference type="NCBI Taxonomy" id="1488331"/>
    <lineage>
        <taxon>Bacteria</taxon>
        <taxon>Bacillati</taxon>
        <taxon>Bacillota</taxon>
        <taxon>Clostridia</taxon>
        <taxon>Eubacteriales</taxon>
        <taxon>Eubacteriales Family XII. Incertae Sedis</taxon>
        <taxon>Fusibacter</taxon>
    </lineage>
</organism>
<evidence type="ECO:0000256" key="2">
    <source>
        <dbReference type="ARBA" id="ARBA00022679"/>
    </source>
</evidence>
<dbReference type="InterPro" id="IPR029026">
    <property type="entry name" value="tRNA_m1G_MTases_N"/>
</dbReference>
<dbReference type="RefSeq" id="WP_281094080.1">
    <property type="nucleotide sequence ID" value="NZ_JARYZI010000005.1"/>
</dbReference>
<dbReference type="Gene3D" id="3.40.1280.10">
    <property type="match status" value="1"/>
</dbReference>
<name>A0ABT6NCU7_9FIRM</name>
<dbReference type="GO" id="GO:0032259">
    <property type="term" value="P:methylation"/>
    <property type="evidence" value="ECO:0007669"/>
    <property type="project" value="UniProtKB-KW"/>
</dbReference>
<protein>
    <submittedName>
        <fullName evidence="4">TrmH family RNA methyltransferase</fullName>
    </submittedName>
</protein>
<sequence length="294" mass="32784">MFLKGSVEEKERYIKEMYRDKCRLSGKNAAVIKKIHGIVNNNRSNPDKLVGVEGIWAAGLLLKYDIIVHALILDVDAITTPDAFQIMESLAKIAEEIHLVSHSTYSKISEVGTSAGIFALAKFPIKKLDMINAANSEVIVVLDGLEIPGNIGTIIRSCDGTNTDAIFICNRKTRITHPKILRSSQGSCFKVPIVEEESATIIKWLQDNNYRIILTDTDAEHFYYDTNYHGKIAIIMGSERYGISKEWYDIPTESVKIPMYGDCDSLNVGIAATLMLYEAAIYRSGDRTKITKNA</sequence>
<keyword evidence="1 4" id="KW-0489">Methyltransferase</keyword>
<evidence type="ECO:0000313" key="4">
    <source>
        <dbReference type="EMBL" id="MDH8678240.1"/>
    </source>
</evidence>
<dbReference type="EMBL" id="JARYZI010000005">
    <property type="protein sequence ID" value="MDH8678240.1"/>
    <property type="molecule type" value="Genomic_DNA"/>
</dbReference>
<dbReference type="SUPFAM" id="SSF75217">
    <property type="entry name" value="alpha/beta knot"/>
    <property type="match status" value="1"/>
</dbReference>
<keyword evidence="2" id="KW-0808">Transferase</keyword>
<evidence type="ECO:0000259" key="3">
    <source>
        <dbReference type="Pfam" id="PF00588"/>
    </source>
</evidence>
<dbReference type="InterPro" id="IPR029028">
    <property type="entry name" value="Alpha/beta_knot_MTases"/>
</dbReference>
<keyword evidence="5" id="KW-1185">Reference proteome</keyword>
<evidence type="ECO:0000256" key="1">
    <source>
        <dbReference type="ARBA" id="ARBA00022603"/>
    </source>
</evidence>
<dbReference type="GO" id="GO:0008168">
    <property type="term" value="F:methyltransferase activity"/>
    <property type="evidence" value="ECO:0007669"/>
    <property type="project" value="UniProtKB-KW"/>
</dbReference>
<dbReference type="Gene3D" id="3.30.1330.30">
    <property type="match status" value="1"/>
</dbReference>